<protein>
    <submittedName>
        <fullName evidence="1">Alpha/beta hydrolase</fullName>
    </submittedName>
</protein>
<dbReference type="Pfam" id="PF06028">
    <property type="entry name" value="DUF915"/>
    <property type="match status" value="1"/>
</dbReference>
<dbReference type="InterPro" id="IPR010315">
    <property type="entry name" value="DUF915_hydro-like"/>
</dbReference>
<gene>
    <name evidence="1" type="ORF">OL233_02145</name>
</gene>
<dbReference type="EMBL" id="JAPDSH010000001">
    <property type="protein sequence ID" value="MDF0479075.1"/>
    <property type="molecule type" value="Genomic_DNA"/>
</dbReference>
<dbReference type="RefSeq" id="WP_275470720.1">
    <property type="nucleotide sequence ID" value="NZ_JAPDSH010000001.1"/>
</dbReference>
<keyword evidence="2" id="KW-1185">Reference proteome</keyword>
<dbReference type="GO" id="GO:0016787">
    <property type="term" value="F:hydrolase activity"/>
    <property type="evidence" value="ECO:0007669"/>
    <property type="project" value="UniProtKB-KW"/>
</dbReference>
<organism evidence="1 2">
    <name type="scientific">Vagococcus proximus</name>
    <dbReference type="NCBI Taxonomy" id="2991417"/>
    <lineage>
        <taxon>Bacteria</taxon>
        <taxon>Bacillati</taxon>
        <taxon>Bacillota</taxon>
        <taxon>Bacilli</taxon>
        <taxon>Lactobacillales</taxon>
        <taxon>Enterococcaceae</taxon>
        <taxon>Vagococcus</taxon>
    </lineage>
</organism>
<proteinExistence type="predicted"/>
<name>A0ABT5WZ94_9ENTE</name>
<comment type="caution">
    <text evidence="1">The sequence shown here is derived from an EMBL/GenBank/DDBJ whole genome shotgun (WGS) entry which is preliminary data.</text>
</comment>
<evidence type="ECO:0000313" key="1">
    <source>
        <dbReference type="EMBL" id="MDF0479075.1"/>
    </source>
</evidence>
<dbReference type="SUPFAM" id="SSF53474">
    <property type="entry name" value="alpha/beta-Hydrolases"/>
    <property type="match status" value="1"/>
</dbReference>
<dbReference type="InterPro" id="IPR029058">
    <property type="entry name" value="AB_hydrolase_fold"/>
</dbReference>
<dbReference type="Gene3D" id="3.40.50.1820">
    <property type="entry name" value="alpha/beta hydrolase"/>
    <property type="match status" value="1"/>
</dbReference>
<evidence type="ECO:0000313" key="2">
    <source>
        <dbReference type="Proteomes" id="UP001147148"/>
    </source>
</evidence>
<reference evidence="1" key="1">
    <citation type="submission" date="2022-10" db="EMBL/GenBank/DDBJ databases">
        <title>Vagococcus sp. isolated from poultry meat.</title>
        <authorList>
            <person name="Johansson P."/>
            <person name="Bjorkroth J."/>
        </authorList>
    </citation>
    <scope>NUCLEOTIDE SEQUENCE</scope>
    <source>
        <strain evidence="1">PNs007</strain>
    </source>
</reference>
<keyword evidence="1" id="KW-0378">Hydrolase</keyword>
<sequence>MLLLLVLVFSGISYLSVINKQQQVFHPAPNVLNDTSPVIFIHGSGGNETNMIPFAQQLNKKMTSDDILKIKVKKDGTLEYLSDFGREPQYPCVFIGYEEPEASIQNWAVGLATVIDSLDKTYHFKSYKLVGFSNGGLAGSYYIESPLSKKHKKDITHLALLGSPFNDLDPITNETLDDLTTKSDSYFKQFSDATDGIPHTLKVLSIAGDNQQGTLSDGTVPISSAFGSRIIFKPTVSLYQEKTIKASHGELISPENTSLVTEVATFLTK</sequence>
<dbReference type="Proteomes" id="UP001147148">
    <property type="component" value="Unassembled WGS sequence"/>
</dbReference>
<accession>A0ABT5WZ94</accession>